<protein>
    <submittedName>
        <fullName evidence="6">Aldehyde dehydrogenase family protein</fullName>
    </submittedName>
</protein>
<dbReference type="RefSeq" id="WP_215122437.1">
    <property type="nucleotide sequence ID" value="NZ_CP075896.1"/>
</dbReference>
<dbReference type="PANTHER" id="PTHR42804">
    <property type="entry name" value="ALDEHYDE DEHYDROGENASE"/>
    <property type="match status" value="1"/>
</dbReference>
<organism evidence="6 7">
    <name type="scientific">Streptomyces koelreuteriae</name>
    <dbReference type="NCBI Taxonomy" id="2838015"/>
    <lineage>
        <taxon>Bacteria</taxon>
        <taxon>Bacillati</taxon>
        <taxon>Actinomycetota</taxon>
        <taxon>Actinomycetes</taxon>
        <taxon>Kitasatosporales</taxon>
        <taxon>Streptomycetaceae</taxon>
        <taxon>Streptomyces</taxon>
    </lineage>
</organism>
<keyword evidence="7" id="KW-1185">Reference proteome</keyword>
<dbReference type="SUPFAM" id="SSF53720">
    <property type="entry name" value="ALDH-like"/>
    <property type="match status" value="1"/>
</dbReference>
<evidence type="ECO:0000259" key="5">
    <source>
        <dbReference type="Pfam" id="PF00171"/>
    </source>
</evidence>
<dbReference type="InterPro" id="IPR016162">
    <property type="entry name" value="Ald_DH_N"/>
</dbReference>
<dbReference type="CDD" id="cd07138">
    <property type="entry name" value="ALDH_CddD_SSP0762"/>
    <property type="match status" value="1"/>
</dbReference>
<proteinExistence type="inferred from homology"/>
<dbReference type="InterPro" id="IPR015590">
    <property type="entry name" value="Aldehyde_DH_dom"/>
</dbReference>
<sequence length="462" mass="47934">MKAYDGMYIGGAWRPAAGQDVIEVVNPVDEQVIGTVPAGTAQDVDTAVRAARAALAGWAATPPAERAARLAALRDVLVARADEIAETVTAELGSPLKFSQAVHAGVPIAVAGSYAELAATYAFEEKTGNSVVHHEPIGVVGAITPWNYPLHQIVAKVAPALAAGCTVVVKPAEDTPLVARLFADAVHEAGIPAGVFNLVTGLGPVAGQALAEHPGVDLVSFTGSTAVGRQIAAIAAGQVKKVALELGGKSANVILPTADLAKAVNVGVANVMSNSGQTCSAWTRMLVHRERYDEAVELAAEAAAKYGDRIGPVVNAKQQDRVRGYIEKGVAEGARLVAGGPDSPRETGYFVSPTVFADVTENMTIAQEEIFGPVLSILPYDDEEDALRIANGTVYGLAGAVWAGDEAEAVAFARRMETGQVDINGGRFNPLAPFGGYKQSGVGRELGVHGLAEYLQTKSLQF</sequence>
<evidence type="ECO:0000256" key="3">
    <source>
        <dbReference type="PROSITE-ProRule" id="PRU10007"/>
    </source>
</evidence>
<feature type="active site" evidence="3">
    <location>
        <position position="245"/>
    </location>
</feature>
<reference evidence="7" key="1">
    <citation type="submission" date="2021-05" db="EMBL/GenBank/DDBJ databases">
        <title>Direct Submission.</title>
        <authorList>
            <person name="Li K."/>
            <person name="Gao J."/>
        </authorList>
    </citation>
    <scope>NUCLEOTIDE SEQUENCE [LARGE SCALE GENOMIC DNA]</scope>
    <source>
        <strain evidence="7">MG62</strain>
    </source>
</reference>
<name>A0ABX8FZS8_9ACTN</name>
<feature type="domain" description="Aldehyde dehydrogenase" evidence="5">
    <location>
        <begin position="13"/>
        <end position="459"/>
    </location>
</feature>
<dbReference type="Gene3D" id="3.40.605.10">
    <property type="entry name" value="Aldehyde Dehydrogenase, Chain A, domain 1"/>
    <property type="match status" value="1"/>
</dbReference>
<gene>
    <name evidence="6" type="ORF">KJK29_30750</name>
</gene>
<evidence type="ECO:0000313" key="6">
    <source>
        <dbReference type="EMBL" id="QWB26611.1"/>
    </source>
</evidence>
<comment type="similarity">
    <text evidence="1 4">Belongs to the aldehyde dehydrogenase family.</text>
</comment>
<dbReference type="Proteomes" id="UP000679629">
    <property type="component" value="Chromosome"/>
</dbReference>
<dbReference type="EMBL" id="CP075896">
    <property type="protein sequence ID" value="QWB26611.1"/>
    <property type="molecule type" value="Genomic_DNA"/>
</dbReference>
<evidence type="ECO:0000313" key="7">
    <source>
        <dbReference type="Proteomes" id="UP000679629"/>
    </source>
</evidence>
<evidence type="ECO:0000256" key="4">
    <source>
        <dbReference type="RuleBase" id="RU003345"/>
    </source>
</evidence>
<dbReference type="Pfam" id="PF00171">
    <property type="entry name" value="Aldedh"/>
    <property type="match status" value="1"/>
</dbReference>
<evidence type="ECO:0000256" key="2">
    <source>
        <dbReference type="ARBA" id="ARBA00023002"/>
    </source>
</evidence>
<evidence type="ECO:0000256" key="1">
    <source>
        <dbReference type="ARBA" id="ARBA00009986"/>
    </source>
</evidence>
<accession>A0ABX8FZS8</accession>
<dbReference type="InterPro" id="IPR029510">
    <property type="entry name" value="Ald_DH_CS_GLU"/>
</dbReference>
<dbReference type="Gene3D" id="3.40.309.10">
    <property type="entry name" value="Aldehyde Dehydrogenase, Chain A, domain 2"/>
    <property type="match status" value="1"/>
</dbReference>
<dbReference type="PANTHER" id="PTHR42804:SF1">
    <property type="entry name" value="ALDEHYDE DEHYDROGENASE-RELATED"/>
    <property type="match status" value="1"/>
</dbReference>
<dbReference type="InterPro" id="IPR016161">
    <property type="entry name" value="Ald_DH/histidinol_DH"/>
</dbReference>
<dbReference type="InterPro" id="IPR016163">
    <property type="entry name" value="Ald_DH_C"/>
</dbReference>
<dbReference type="PROSITE" id="PS00687">
    <property type="entry name" value="ALDEHYDE_DEHYDR_GLU"/>
    <property type="match status" value="1"/>
</dbReference>
<keyword evidence="2 4" id="KW-0560">Oxidoreductase</keyword>